<name>A0ABP7DP20_9ACTN</name>
<comment type="caution">
    <text evidence="1">The sequence shown here is derived from an EMBL/GenBank/DDBJ whole genome shotgun (WGS) entry which is preliminary data.</text>
</comment>
<keyword evidence="2" id="KW-1185">Reference proteome</keyword>
<accession>A0ABP7DP20</accession>
<protein>
    <recommendedName>
        <fullName evidence="3">Sugar lactone lactonase YvrE</fullName>
    </recommendedName>
</protein>
<reference evidence="2" key="1">
    <citation type="journal article" date="2019" name="Int. J. Syst. Evol. Microbiol.">
        <title>The Global Catalogue of Microorganisms (GCM) 10K type strain sequencing project: providing services to taxonomists for standard genome sequencing and annotation.</title>
        <authorList>
            <consortium name="The Broad Institute Genomics Platform"/>
            <consortium name="The Broad Institute Genome Sequencing Center for Infectious Disease"/>
            <person name="Wu L."/>
            <person name="Ma J."/>
        </authorList>
    </citation>
    <scope>NUCLEOTIDE SEQUENCE [LARGE SCALE GENOMIC DNA]</scope>
    <source>
        <strain evidence="2">JCM 16548</strain>
    </source>
</reference>
<dbReference type="Gene3D" id="2.120.10.30">
    <property type="entry name" value="TolB, C-terminal domain"/>
    <property type="match status" value="1"/>
</dbReference>
<evidence type="ECO:0000313" key="1">
    <source>
        <dbReference type="EMBL" id="GAA3707088.1"/>
    </source>
</evidence>
<evidence type="ECO:0000313" key="2">
    <source>
        <dbReference type="Proteomes" id="UP001500051"/>
    </source>
</evidence>
<organism evidence="1 2">
    <name type="scientific">Microlunatus aurantiacus</name>
    <dbReference type="NCBI Taxonomy" id="446786"/>
    <lineage>
        <taxon>Bacteria</taxon>
        <taxon>Bacillati</taxon>
        <taxon>Actinomycetota</taxon>
        <taxon>Actinomycetes</taxon>
        <taxon>Propionibacteriales</taxon>
        <taxon>Propionibacteriaceae</taxon>
        <taxon>Microlunatus</taxon>
    </lineage>
</organism>
<gene>
    <name evidence="1" type="ORF">GCM10022204_26260</name>
</gene>
<dbReference type="InterPro" id="IPR011042">
    <property type="entry name" value="6-blade_b-propeller_TolB-like"/>
</dbReference>
<evidence type="ECO:0008006" key="3">
    <source>
        <dbReference type="Google" id="ProtNLM"/>
    </source>
</evidence>
<dbReference type="Proteomes" id="UP001500051">
    <property type="component" value="Unassembled WGS sequence"/>
</dbReference>
<dbReference type="EMBL" id="BAAAYX010000010">
    <property type="protein sequence ID" value="GAA3707088.1"/>
    <property type="molecule type" value="Genomic_DNA"/>
</dbReference>
<dbReference type="InterPro" id="IPR006311">
    <property type="entry name" value="TAT_signal"/>
</dbReference>
<proteinExistence type="predicted"/>
<dbReference type="PROSITE" id="PS51318">
    <property type="entry name" value="TAT"/>
    <property type="match status" value="1"/>
</dbReference>
<sequence>MTTYSPVPPPSSVDPLTPARSRRGALLRGGALAVLTLGLSLPASAPAEAKPRDHQSRDVIALPAGFQPEGITIDQRGRDRGTAYFGSRADGDIYAADVRTGSGRVISQGPGTPSVGLKTDSRGLLYVSGGTAGNARVVDTRSGRILISYALADPAPTTGQPSFVNDVVLSRTDAWFTDSNRAVLYRVPQARHGKPAPASAIQRLPLTGEWVQTAGVINANGIALSPDGRSLLVVQSNTGFLFRVDPWTGVATKVDLGGTLLTNGDGLLVEGRTLYAVQNRLNQVAVVRLDRTGSSGRLVDTLKDSRFDVPTTIASYGKSLYLPNARFSTPPTPTTPYTAVPIARP</sequence>
<dbReference type="RefSeq" id="WP_344812832.1">
    <property type="nucleotide sequence ID" value="NZ_BAAAYX010000010.1"/>
</dbReference>
<dbReference type="SUPFAM" id="SSF63825">
    <property type="entry name" value="YWTD domain"/>
    <property type="match status" value="1"/>
</dbReference>